<dbReference type="InterPro" id="IPR026841">
    <property type="entry name" value="Aur1/Ipt1"/>
</dbReference>
<evidence type="ECO:0000259" key="2">
    <source>
        <dbReference type="Pfam" id="PF14378"/>
    </source>
</evidence>
<protein>
    <submittedName>
        <fullName evidence="3">Phosphatase PAP2 family protein</fullName>
    </submittedName>
</protein>
<name>A0ABU8XWQ2_9PROT</name>
<dbReference type="RefSeq" id="WP_418161201.1">
    <property type="nucleotide sequence ID" value="NZ_JBBLZC010000025.1"/>
</dbReference>
<evidence type="ECO:0000313" key="3">
    <source>
        <dbReference type="EMBL" id="MEK0085354.1"/>
    </source>
</evidence>
<feature type="transmembrane region" description="Helical" evidence="1">
    <location>
        <begin position="313"/>
        <end position="333"/>
    </location>
</feature>
<comment type="caution">
    <text evidence="3">The sequence shown here is derived from an EMBL/GenBank/DDBJ whole genome shotgun (WGS) entry which is preliminary data.</text>
</comment>
<reference evidence="3 4" key="1">
    <citation type="submission" date="2024-01" db="EMBL/GenBank/DDBJ databases">
        <title>Multi-omics insights into the function and evolution of sodium benzoate biodegradation pathways in Benzoatithermus flavus gen. nov., sp. nov. from hot spring.</title>
        <authorList>
            <person name="Hu C.-J."/>
            <person name="Li W.-J."/>
        </authorList>
    </citation>
    <scope>NUCLEOTIDE SEQUENCE [LARGE SCALE GENOMIC DNA]</scope>
    <source>
        <strain evidence="3 4">SYSU G07066</strain>
    </source>
</reference>
<organism evidence="3 4">
    <name type="scientific">Benzoatithermus flavus</name>
    <dbReference type="NCBI Taxonomy" id="3108223"/>
    <lineage>
        <taxon>Bacteria</taxon>
        <taxon>Pseudomonadati</taxon>
        <taxon>Pseudomonadota</taxon>
        <taxon>Alphaproteobacteria</taxon>
        <taxon>Geminicoccales</taxon>
        <taxon>Geminicoccaceae</taxon>
        <taxon>Benzoatithermus</taxon>
    </lineage>
</organism>
<evidence type="ECO:0000256" key="1">
    <source>
        <dbReference type="SAM" id="Phobius"/>
    </source>
</evidence>
<keyword evidence="1" id="KW-0472">Membrane</keyword>
<dbReference type="Proteomes" id="UP001375743">
    <property type="component" value="Unassembled WGS sequence"/>
</dbReference>
<feature type="transmembrane region" description="Helical" evidence="1">
    <location>
        <begin position="125"/>
        <end position="144"/>
    </location>
</feature>
<feature type="domain" description="Inositolphosphotransferase Aur1/Ipt1" evidence="2">
    <location>
        <begin position="164"/>
        <end position="352"/>
    </location>
</feature>
<proteinExistence type="predicted"/>
<feature type="transmembrane region" description="Helical" evidence="1">
    <location>
        <begin position="339"/>
        <end position="357"/>
    </location>
</feature>
<keyword evidence="4" id="KW-1185">Reference proteome</keyword>
<keyword evidence="1" id="KW-0812">Transmembrane</keyword>
<accession>A0ABU8XWQ2</accession>
<feature type="transmembrane region" description="Helical" evidence="1">
    <location>
        <begin position="284"/>
        <end position="306"/>
    </location>
</feature>
<evidence type="ECO:0000313" key="4">
    <source>
        <dbReference type="Proteomes" id="UP001375743"/>
    </source>
</evidence>
<feature type="transmembrane region" description="Helical" evidence="1">
    <location>
        <begin position="192"/>
        <end position="210"/>
    </location>
</feature>
<feature type="transmembrane region" description="Helical" evidence="1">
    <location>
        <begin position="82"/>
        <end position="104"/>
    </location>
</feature>
<sequence>MDLERAGAAVVPAAERYRDGLLAGTTAEAPASPARLASPRRHRLGLPGDIVFLLGAFLLFALVTLLLSRLTGAPFTLPTERVSPALGIPAIVPVLAAGGGYLLAQIVRHLWRPRPGEGWADVARLVAVDLGFVGLFLAVTYLHFHLKTWMPLVNPHLFDQAYFAVDERLRFVIAALAKVRAMVAAVLPAPDLWYQGAQATLVILAFWLHALGNRRWHHHSMIALLLLLMLGPLTYLIAPAVGPFLFEDGPNAVATVSQHAMHEVFSNVQAGGPAWLAAHGGEHLTAALAAMPSLHVALATLVTYYAFKMRSALLPLILFLSGWIFVESVVSRWHYLVDLPPGVALAALVILLTNRICRWRVAGEGRP</sequence>
<gene>
    <name evidence="3" type="ORF">U1T56_19555</name>
</gene>
<feature type="transmembrane region" description="Helical" evidence="1">
    <location>
        <begin position="50"/>
        <end position="70"/>
    </location>
</feature>
<dbReference type="EMBL" id="JBBLZC010000025">
    <property type="protein sequence ID" value="MEK0085354.1"/>
    <property type="molecule type" value="Genomic_DNA"/>
</dbReference>
<dbReference type="Pfam" id="PF14378">
    <property type="entry name" value="PAP2_3"/>
    <property type="match status" value="1"/>
</dbReference>
<keyword evidence="1" id="KW-1133">Transmembrane helix</keyword>
<feature type="transmembrane region" description="Helical" evidence="1">
    <location>
        <begin position="222"/>
        <end position="246"/>
    </location>
</feature>